<feature type="compositionally biased region" description="Low complexity" evidence="1">
    <location>
        <begin position="410"/>
        <end position="420"/>
    </location>
</feature>
<feature type="compositionally biased region" description="Basic and acidic residues" evidence="1">
    <location>
        <begin position="197"/>
        <end position="207"/>
    </location>
</feature>
<dbReference type="AlphaFoldDB" id="A0A550C736"/>
<name>A0A550C736_9AGAR</name>
<feature type="compositionally biased region" description="Basic and acidic residues" evidence="1">
    <location>
        <begin position="528"/>
        <end position="575"/>
    </location>
</feature>
<feature type="region of interest" description="Disordered" evidence="1">
    <location>
        <begin position="379"/>
        <end position="500"/>
    </location>
</feature>
<gene>
    <name evidence="2" type="ORF">BD626DRAFT_504611</name>
</gene>
<evidence type="ECO:0000256" key="1">
    <source>
        <dbReference type="SAM" id="MobiDB-lite"/>
    </source>
</evidence>
<feature type="compositionally biased region" description="Polar residues" evidence="1">
    <location>
        <begin position="318"/>
        <end position="328"/>
    </location>
</feature>
<keyword evidence="3" id="KW-1185">Reference proteome</keyword>
<protein>
    <submittedName>
        <fullName evidence="2">Uncharacterized protein</fullName>
    </submittedName>
</protein>
<dbReference type="STRING" id="97359.A0A550C736"/>
<organism evidence="2 3">
    <name type="scientific">Schizophyllum amplum</name>
    <dbReference type="NCBI Taxonomy" id="97359"/>
    <lineage>
        <taxon>Eukaryota</taxon>
        <taxon>Fungi</taxon>
        <taxon>Dikarya</taxon>
        <taxon>Basidiomycota</taxon>
        <taxon>Agaricomycotina</taxon>
        <taxon>Agaricomycetes</taxon>
        <taxon>Agaricomycetidae</taxon>
        <taxon>Agaricales</taxon>
        <taxon>Schizophyllaceae</taxon>
        <taxon>Schizophyllum</taxon>
    </lineage>
</organism>
<dbReference type="OrthoDB" id="3358078at2759"/>
<reference evidence="2 3" key="1">
    <citation type="journal article" date="2019" name="New Phytol.">
        <title>Comparative genomics reveals unique wood-decay strategies and fruiting body development in the Schizophyllaceae.</title>
        <authorList>
            <person name="Almasi E."/>
            <person name="Sahu N."/>
            <person name="Krizsan K."/>
            <person name="Balint B."/>
            <person name="Kovacs G.M."/>
            <person name="Kiss B."/>
            <person name="Cseklye J."/>
            <person name="Drula E."/>
            <person name="Henrissat B."/>
            <person name="Nagy I."/>
            <person name="Chovatia M."/>
            <person name="Adam C."/>
            <person name="LaButti K."/>
            <person name="Lipzen A."/>
            <person name="Riley R."/>
            <person name="Grigoriev I.V."/>
            <person name="Nagy L.G."/>
        </authorList>
    </citation>
    <scope>NUCLEOTIDE SEQUENCE [LARGE SCALE GENOMIC DNA]</scope>
    <source>
        <strain evidence="2 3">NL-1724</strain>
    </source>
</reference>
<feature type="compositionally biased region" description="Polar residues" evidence="1">
    <location>
        <begin position="282"/>
        <end position="291"/>
    </location>
</feature>
<feature type="region of interest" description="Disordered" evidence="1">
    <location>
        <begin position="1091"/>
        <end position="1170"/>
    </location>
</feature>
<feature type="compositionally biased region" description="Low complexity" evidence="1">
    <location>
        <begin position="239"/>
        <end position="255"/>
    </location>
</feature>
<dbReference type="EMBL" id="VDMD01000021">
    <property type="protein sequence ID" value="TRM60603.1"/>
    <property type="molecule type" value="Genomic_DNA"/>
</dbReference>
<feature type="region of interest" description="Disordered" evidence="1">
    <location>
        <begin position="825"/>
        <end position="1070"/>
    </location>
</feature>
<feature type="compositionally biased region" description="Low complexity" evidence="1">
    <location>
        <begin position="49"/>
        <end position="59"/>
    </location>
</feature>
<proteinExistence type="predicted"/>
<evidence type="ECO:0000313" key="3">
    <source>
        <dbReference type="Proteomes" id="UP000320762"/>
    </source>
</evidence>
<feature type="compositionally biased region" description="Basic and acidic residues" evidence="1">
    <location>
        <begin position="991"/>
        <end position="1001"/>
    </location>
</feature>
<feature type="compositionally biased region" description="Basic and acidic residues" evidence="1">
    <location>
        <begin position="843"/>
        <end position="858"/>
    </location>
</feature>
<feature type="compositionally biased region" description="Basic and acidic residues" evidence="1">
    <location>
        <begin position="622"/>
        <end position="635"/>
    </location>
</feature>
<feature type="region of interest" description="Disordered" evidence="1">
    <location>
        <begin position="526"/>
        <end position="635"/>
    </location>
</feature>
<feature type="compositionally biased region" description="Basic and acidic residues" evidence="1">
    <location>
        <begin position="590"/>
        <end position="604"/>
    </location>
</feature>
<feature type="compositionally biased region" description="Low complexity" evidence="1">
    <location>
        <begin position="299"/>
        <end position="317"/>
    </location>
</feature>
<feature type="region of interest" description="Disordered" evidence="1">
    <location>
        <begin position="1"/>
        <end position="351"/>
    </location>
</feature>
<sequence>MSAQPRPGIRIKERPNSAIFIGGVAGSPAAQSFSTPPHLPDLPEPPSPVSSISSHGSGLPSPPATNSTGSGSTGDPASISIRGKRVLSSPTPSGGGGGGSRGEEESSGSDGGDRRVLNGNNMRAFHAAFSKTTSRAGGDGGGGRHSYHEPDDDGIHDNTYDHDRYIDDEEDNTARLDRRANTRKSSENVSMLLRMKSLNERNQRALEKLTSISRLSSPSPAPRAGTPGRMAAPPPPLGSSTSSSSSSNSSRMTSSTRHRARHSLPSVDQYHESGSETERESMSNSMLSSPTYDDENYTSHSSVSSRSNTRSSPSALSTLSLQPLNSRIHSPMPSRERARTPPPHDSPRKRASMALTSVLDDRDRIDADDADVTQAALAAVASSRRSPTLGRKRQPLPREFRDSPTSAADSSNGGSSSRRGSVAEPDLNRQVSTLELVTPQRMPPRSPKSSRSATVRDSARRHQARGWYSEDMTVPLDEPSVRERRQSQRGGSAESPLVPARLVGEGLRAAGLSNSGAGTVRRVMSMRTEGRGDDIFDSPVDRDGGRQRERRPEWTTPEQRLRSRSRVDDRRDRYATEPSSRAATSLADYAHMRHGDVHDDEEPRTAPLLRNHRSAYPLPPREPSRTRRDHEEVSLNHEYERERPATSMNRYRDSAVERTFSPFGTRRVAPPITPRATGNSQKDKDEPDHARLMWDSVATFESLISRLPSGLGVGGTQTDLAANVSALATLSDRLNGSLKAGASRAVERQIHADLHDGDPSGELSELNRAVGTEFREAVRMSDDQIRAVTGLLLGMGRVIRELGIDGGNHGRSVSLGDENLARRLGRNSVSPDLGGRQSSASRRSWEAVRDRDREREEALLQLQGRESVQSTRRYEIPHSRTGSGPRSSGSGGSDTAPPSTSTRRVYSPKYRDTVGMASFDSQETIQAGYEPSPTPASRTHNLTRSRTLPPIAIPERNPSVSAERTPIGDNGGGSIRRRSTITSADGTPSVERPRPPREPRKASVTSIRTVRAPTKPFPALSTPGSATTALTTHTVTNSPVDRLAFPQSRTPSGRSNGEDREGHASAVFSRPSTVSVNALSGLQQHFDGRRRTLSASSDHADAAAAVADTAPRKEAVTDSERETRRRTLTSRTTRNPVNVHPADRAASFVPSTTRTRERRKTVTEIAWVPS</sequence>
<feature type="compositionally biased region" description="Basic and acidic residues" evidence="1">
    <location>
        <begin position="146"/>
        <end position="165"/>
    </location>
</feature>
<feature type="compositionally biased region" description="Basic and acidic residues" evidence="1">
    <location>
        <begin position="172"/>
        <end position="186"/>
    </location>
</feature>
<feature type="compositionally biased region" description="Basic and acidic residues" evidence="1">
    <location>
        <begin position="269"/>
        <end position="281"/>
    </location>
</feature>
<feature type="compositionally biased region" description="Low complexity" evidence="1">
    <location>
        <begin position="879"/>
        <end position="888"/>
    </location>
</feature>
<dbReference type="Proteomes" id="UP000320762">
    <property type="component" value="Unassembled WGS sequence"/>
</dbReference>
<feature type="compositionally biased region" description="Low complexity" evidence="1">
    <location>
        <begin position="211"/>
        <end position="224"/>
    </location>
</feature>
<feature type="compositionally biased region" description="Pro residues" evidence="1">
    <location>
        <begin position="37"/>
        <end position="48"/>
    </location>
</feature>
<feature type="region of interest" description="Disordered" evidence="1">
    <location>
        <begin position="664"/>
        <end position="688"/>
    </location>
</feature>
<feature type="compositionally biased region" description="Low complexity" evidence="1">
    <location>
        <begin position="1018"/>
        <end position="1036"/>
    </location>
</feature>
<feature type="compositionally biased region" description="Polar residues" evidence="1">
    <location>
        <begin position="64"/>
        <end position="75"/>
    </location>
</feature>
<feature type="compositionally biased region" description="Low complexity" evidence="1">
    <location>
        <begin position="1094"/>
        <end position="1109"/>
    </location>
</feature>
<feature type="compositionally biased region" description="Polar residues" evidence="1">
    <location>
        <begin position="935"/>
        <end position="946"/>
    </location>
</feature>
<comment type="caution">
    <text evidence="2">The sequence shown here is derived from an EMBL/GenBank/DDBJ whole genome shotgun (WGS) entry which is preliminary data.</text>
</comment>
<accession>A0A550C736</accession>
<evidence type="ECO:0000313" key="2">
    <source>
        <dbReference type="EMBL" id="TRM60603.1"/>
    </source>
</evidence>
<feature type="compositionally biased region" description="Basic and acidic residues" evidence="1">
    <location>
        <begin position="1110"/>
        <end position="1125"/>
    </location>
</feature>